<dbReference type="InterPro" id="IPR032675">
    <property type="entry name" value="LRR_dom_sf"/>
</dbReference>
<proteinExistence type="predicted"/>
<gene>
    <name evidence="2" type="ORF">HID58_045285</name>
</gene>
<dbReference type="SUPFAM" id="SSF52058">
    <property type="entry name" value="L domain-like"/>
    <property type="match status" value="1"/>
</dbReference>
<dbReference type="Gene3D" id="3.80.10.10">
    <property type="entry name" value="Ribonuclease Inhibitor"/>
    <property type="match status" value="1"/>
</dbReference>
<reference evidence="2 3" key="1">
    <citation type="submission" date="2021-05" db="EMBL/GenBank/DDBJ databases">
        <title>Genome Assembly of Synthetic Allotetraploid Brassica napus Reveals Homoeologous Exchanges between Subgenomes.</title>
        <authorList>
            <person name="Davis J.T."/>
        </authorList>
    </citation>
    <scope>NUCLEOTIDE SEQUENCE [LARGE SCALE GENOMIC DNA]</scope>
    <source>
        <strain evidence="3">cv. Da-Ae</strain>
        <tissue evidence="2">Seedling</tissue>
    </source>
</reference>
<keyword evidence="1" id="KW-0472">Membrane</keyword>
<evidence type="ECO:0000313" key="2">
    <source>
        <dbReference type="EMBL" id="KAH0895717.1"/>
    </source>
</evidence>
<dbReference type="PANTHER" id="PTHR11017:SF271">
    <property type="entry name" value="DISEASE RESISTANCE PROTEIN (TIR-NBS-LRR CLASS) FAMILY"/>
    <property type="match status" value="1"/>
</dbReference>
<name>A0ABQ8ATY0_BRANA</name>
<comment type="caution">
    <text evidence="2">The sequence shown here is derived from an EMBL/GenBank/DDBJ whole genome shotgun (WGS) entry which is preliminary data.</text>
</comment>
<dbReference type="PANTHER" id="PTHR11017">
    <property type="entry name" value="LEUCINE-RICH REPEAT-CONTAINING PROTEIN"/>
    <property type="match status" value="1"/>
</dbReference>
<organism evidence="2 3">
    <name type="scientific">Brassica napus</name>
    <name type="common">Rape</name>
    <dbReference type="NCBI Taxonomy" id="3708"/>
    <lineage>
        <taxon>Eukaryota</taxon>
        <taxon>Viridiplantae</taxon>
        <taxon>Streptophyta</taxon>
        <taxon>Embryophyta</taxon>
        <taxon>Tracheophyta</taxon>
        <taxon>Spermatophyta</taxon>
        <taxon>Magnoliopsida</taxon>
        <taxon>eudicotyledons</taxon>
        <taxon>Gunneridae</taxon>
        <taxon>Pentapetalae</taxon>
        <taxon>rosids</taxon>
        <taxon>malvids</taxon>
        <taxon>Brassicales</taxon>
        <taxon>Brassicaceae</taxon>
        <taxon>Brassiceae</taxon>
        <taxon>Brassica</taxon>
    </lineage>
</organism>
<sequence>MVGDSDAELIDQLTRDILRGTDETEGLSLKADVTAVENFEVKAFSILRKLRLLQLCHVALNGSYENFPKGLRWLCWLGFPEESFPINLHLRSLVVMDMQKSNLKRLWSDQKPHESLKELKYLDLSHSIQLTETPDFSYLPNLEKLFLINCQRLAKVHESIKVLQGSLILINLSGCIKLGELPLELYTLKLLETLILSGCSQLERLDDALGELESLTILKADYTAITQIPSSSDQLKKLKELSLHGCKELWKHRQYTNSDESSQVALLSPLSLNGLEELKTVGAIHMEMCNNIPYSDRERIMQGWAVGANGGVFVPGSTIPEWVNFKNGTRSISFTVPEPTLNSVLVGFTVWTTYVSQQDDVMSVYIPKITLKNQTKGDVWSRNPATDLIRMYREKHIWQGHFSNEDFLLETRDEVEVSVDFGDKVAILETGLTLAYREVPEVPIEQLTETGDEVDNEQLTETDDEVVIDESQRRPPRKMGMGLKTLLGAFGLLAFIVVLGKHGRPLRRHNHLRRNEVEKDKEKNATLPIFSFLDY</sequence>
<evidence type="ECO:0000256" key="1">
    <source>
        <dbReference type="SAM" id="Phobius"/>
    </source>
</evidence>
<keyword evidence="1" id="KW-0812">Transmembrane</keyword>
<evidence type="ECO:0000313" key="3">
    <source>
        <dbReference type="Proteomes" id="UP000824890"/>
    </source>
</evidence>
<protein>
    <submittedName>
        <fullName evidence="2">Uncharacterized protein</fullName>
    </submittedName>
</protein>
<dbReference type="EMBL" id="JAGKQM010000012">
    <property type="protein sequence ID" value="KAH0895717.1"/>
    <property type="molecule type" value="Genomic_DNA"/>
</dbReference>
<keyword evidence="3" id="KW-1185">Reference proteome</keyword>
<dbReference type="Proteomes" id="UP000824890">
    <property type="component" value="Unassembled WGS sequence"/>
</dbReference>
<dbReference type="InterPro" id="IPR044974">
    <property type="entry name" value="Disease_R_plants"/>
</dbReference>
<keyword evidence="1" id="KW-1133">Transmembrane helix</keyword>
<accession>A0ABQ8ATY0</accession>
<feature type="transmembrane region" description="Helical" evidence="1">
    <location>
        <begin position="481"/>
        <end position="500"/>
    </location>
</feature>